<dbReference type="SUPFAM" id="SSF52540">
    <property type="entry name" value="P-loop containing nucleoside triphosphate hydrolases"/>
    <property type="match status" value="2"/>
</dbReference>
<evidence type="ECO:0000256" key="4">
    <source>
        <dbReference type="ARBA" id="ARBA00022737"/>
    </source>
</evidence>
<evidence type="ECO:0000256" key="3">
    <source>
        <dbReference type="ARBA" id="ARBA00022475"/>
    </source>
</evidence>
<reference evidence="10 11" key="1">
    <citation type="submission" date="2020-08" db="EMBL/GenBank/DDBJ databases">
        <authorList>
            <person name="Liu C."/>
            <person name="Sun Q."/>
        </authorList>
    </citation>
    <scope>NUCLEOTIDE SEQUENCE [LARGE SCALE GENOMIC DNA]</scope>
    <source>
        <strain evidence="10 11">NSJ-29</strain>
    </source>
</reference>
<keyword evidence="4" id="KW-0677">Repeat</keyword>
<dbReference type="Proteomes" id="UP000515860">
    <property type="component" value="Chromosome"/>
</dbReference>
<keyword evidence="7" id="KW-1278">Translocase</keyword>
<evidence type="ECO:0000256" key="1">
    <source>
        <dbReference type="ARBA" id="ARBA00004202"/>
    </source>
</evidence>
<dbReference type="InterPro" id="IPR027417">
    <property type="entry name" value="P-loop_NTPase"/>
</dbReference>
<keyword evidence="8" id="KW-0472">Membrane</keyword>
<organism evidence="10 11">
    <name type="scientific">Wansuia hejianensis</name>
    <dbReference type="NCBI Taxonomy" id="2763667"/>
    <lineage>
        <taxon>Bacteria</taxon>
        <taxon>Bacillati</taxon>
        <taxon>Bacillota</taxon>
        <taxon>Clostridia</taxon>
        <taxon>Lachnospirales</taxon>
        <taxon>Lachnospiraceae</taxon>
        <taxon>Wansuia</taxon>
    </lineage>
</organism>
<dbReference type="RefSeq" id="WP_118645055.1">
    <property type="nucleotide sequence ID" value="NZ_CP060635.1"/>
</dbReference>
<evidence type="ECO:0000313" key="10">
    <source>
        <dbReference type="EMBL" id="QNM07664.1"/>
    </source>
</evidence>
<dbReference type="CDD" id="cd03215">
    <property type="entry name" value="ABC_Carb_Monos_II"/>
    <property type="match status" value="1"/>
</dbReference>
<keyword evidence="6 10" id="KW-0067">ATP-binding</keyword>
<gene>
    <name evidence="10" type="ORF">H9Q79_12135</name>
</gene>
<dbReference type="InterPro" id="IPR050107">
    <property type="entry name" value="ABC_carbohydrate_import_ATPase"/>
</dbReference>
<protein>
    <submittedName>
        <fullName evidence="10">Sugar ABC transporter ATP-binding protein</fullName>
    </submittedName>
</protein>
<keyword evidence="2" id="KW-0813">Transport</keyword>
<dbReference type="PROSITE" id="PS50893">
    <property type="entry name" value="ABC_TRANSPORTER_2"/>
    <property type="match status" value="2"/>
</dbReference>
<evidence type="ECO:0000256" key="5">
    <source>
        <dbReference type="ARBA" id="ARBA00022741"/>
    </source>
</evidence>
<dbReference type="FunFam" id="3.40.50.300:FF:000127">
    <property type="entry name" value="Ribose import ATP-binding protein RbsA"/>
    <property type="match status" value="1"/>
</dbReference>
<accession>A0A7G9GA32</accession>
<keyword evidence="5" id="KW-0547">Nucleotide-binding</keyword>
<dbReference type="GO" id="GO:0016887">
    <property type="term" value="F:ATP hydrolysis activity"/>
    <property type="evidence" value="ECO:0007669"/>
    <property type="project" value="InterPro"/>
</dbReference>
<evidence type="ECO:0000256" key="6">
    <source>
        <dbReference type="ARBA" id="ARBA00022840"/>
    </source>
</evidence>
<dbReference type="InterPro" id="IPR003439">
    <property type="entry name" value="ABC_transporter-like_ATP-bd"/>
</dbReference>
<feature type="domain" description="ABC transporter" evidence="9">
    <location>
        <begin position="7"/>
        <end position="242"/>
    </location>
</feature>
<sequence>MDANCVVSMENICKAFGGSPVLKNVNFLLKRGEVHALVGGNGAGKSTLMKIMNGVYSKDSGIVRVEGQEVEYQSIRDAWKYGIRMIFQELSLCSTLSVMENIFLTNELKKGGLLDKKTMRAKTAEILEELQIEARPDDLIANLPVGTCQLIEIAKALSSDASVLILDEPTASLTDRETKVLFQRVNELKKKGISFIYISHRMKEIFQIADRISVLRDGEMVLTTEIGSITMNEVIAQITSGESGDLVYRPHKTPITDNPELFRVENLTVGELVKGVNFSIKQGEVLGIAGLLGSGRTETAEAIFGIRKYHSGRFFMNGKEIHIHSIHDAVKNKIALIPEDRRREGLVLSHSLEQNLCLTNLEKIKRRWLSSNRKARKFSEECVRDFSVKTAGVNVPMVSLSGGNQQKIVIAKWLKTVPRLLIMDEPTAGVDIGAKGEVIEIVREYASNGNGVLFISSEMSELLAVCDRIIVYCDGTLTEEYTRESITGEEILEYAIQQ</sequence>
<dbReference type="KEGG" id="whj:H9Q79_12135"/>
<evidence type="ECO:0000313" key="11">
    <source>
        <dbReference type="Proteomes" id="UP000515860"/>
    </source>
</evidence>
<comment type="subcellular location">
    <subcellularLocation>
        <location evidence="1">Cell membrane</location>
        <topology evidence="1">Peripheral membrane protein</topology>
    </subcellularLocation>
</comment>
<evidence type="ECO:0000259" key="9">
    <source>
        <dbReference type="PROSITE" id="PS50893"/>
    </source>
</evidence>
<dbReference type="GO" id="GO:0005524">
    <property type="term" value="F:ATP binding"/>
    <property type="evidence" value="ECO:0007669"/>
    <property type="project" value="UniProtKB-KW"/>
</dbReference>
<dbReference type="PANTHER" id="PTHR43790">
    <property type="entry name" value="CARBOHYDRATE TRANSPORT ATP-BINDING PROTEIN MG119-RELATED"/>
    <property type="match status" value="1"/>
</dbReference>
<evidence type="ECO:0000256" key="7">
    <source>
        <dbReference type="ARBA" id="ARBA00022967"/>
    </source>
</evidence>
<name>A0A7G9GA32_9FIRM</name>
<proteinExistence type="predicted"/>
<evidence type="ECO:0000256" key="8">
    <source>
        <dbReference type="ARBA" id="ARBA00023136"/>
    </source>
</evidence>
<dbReference type="AlphaFoldDB" id="A0A7G9GA32"/>
<dbReference type="PANTHER" id="PTHR43790:SF9">
    <property type="entry name" value="GALACTOFURANOSE TRANSPORTER ATP-BINDING PROTEIN YTFR"/>
    <property type="match status" value="1"/>
</dbReference>
<dbReference type="Gene3D" id="3.40.50.300">
    <property type="entry name" value="P-loop containing nucleotide triphosphate hydrolases"/>
    <property type="match status" value="2"/>
</dbReference>
<dbReference type="EMBL" id="CP060635">
    <property type="protein sequence ID" value="QNM07664.1"/>
    <property type="molecule type" value="Genomic_DNA"/>
</dbReference>
<keyword evidence="11" id="KW-1185">Reference proteome</keyword>
<evidence type="ECO:0000256" key="2">
    <source>
        <dbReference type="ARBA" id="ARBA00022448"/>
    </source>
</evidence>
<keyword evidence="3" id="KW-1003">Cell membrane</keyword>
<feature type="domain" description="ABC transporter" evidence="9">
    <location>
        <begin position="256"/>
        <end position="498"/>
    </location>
</feature>
<dbReference type="PROSITE" id="PS00211">
    <property type="entry name" value="ABC_TRANSPORTER_1"/>
    <property type="match status" value="1"/>
</dbReference>
<dbReference type="SMART" id="SM00382">
    <property type="entry name" value="AAA"/>
    <property type="match status" value="2"/>
</dbReference>
<dbReference type="CDD" id="cd03216">
    <property type="entry name" value="ABC_Carb_Monos_I"/>
    <property type="match status" value="1"/>
</dbReference>
<dbReference type="Pfam" id="PF00005">
    <property type="entry name" value="ABC_tran"/>
    <property type="match status" value="2"/>
</dbReference>
<dbReference type="GO" id="GO:0005886">
    <property type="term" value="C:plasma membrane"/>
    <property type="evidence" value="ECO:0007669"/>
    <property type="project" value="UniProtKB-SubCell"/>
</dbReference>
<dbReference type="InterPro" id="IPR003593">
    <property type="entry name" value="AAA+_ATPase"/>
</dbReference>
<dbReference type="InterPro" id="IPR017871">
    <property type="entry name" value="ABC_transporter-like_CS"/>
</dbReference>